<keyword evidence="2" id="KW-0812">Transmembrane</keyword>
<evidence type="ECO:0000256" key="1">
    <source>
        <dbReference type="SAM" id="MobiDB-lite"/>
    </source>
</evidence>
<feature type="compositionally biased region" description="Low complexity" evidence="1">
    <location>
        <begin position="424"/>
        <end position="460"/>
    </location>
</feature>
<organism evidence="3 4">
    <name type="scientific">Capronia coronata CBS 617.96</name>
    <dbReference type="NCBI Taxonomy" id="1182541"/>
    <lineage>
        <taxon>Eukaryota</taxon>
        <taxon>Fungi</taxon>
        <taxon>Dikarya</taxon>
        <taxon>Ascomycota</taxon>
        <taxon>Pezizomycotina</taxon>
        <taxon>Eurotiomycetes</taxon>
        <taxon>Chaetothyriomycetidae</taxon>
        <taxon>Chaetothyriales</taxon>
        <taxon>Herpotrichiellaceae</taxon>
        <taxon>Capronia</taxon>
    </lineage>
</organism>
<dbReference type="EMBL" id="AMWN01000003">
    <property type="protein sequence ID" value="EXJ91240.1"/>
    <property type="molecule type" value="Genomic_DNA"/>
</dbReference>
<feature type="compositionally biased region" description="Basic residues" evidence="1">
    <location>
        <begin position="1"/>
        <end position="11"/>
    </location>
</feature>
<sequence>MSSNKRARHFDRSKIAPLKEQTYLFAESRLTRRQGPGRPVPPSPELDDISSDEDDSVTDDEQSDEEGEAHNINPFDPGAAMRSTSSSISQTTSTADNPFIPQSTVTGSASRADQETPSYSATSAATGTGTVTTSTTTLDRLPQVATNAASTNTDTPNPTLGNSKSPYTVSAIVIASVLAAVSVAAIAYILFRYCTRLRAKIAIYRGRKGQRLSEEEDGTSGPLGMSQANHPGVADVLGEGSVWLNNSSSTIATTPAPAYTRERERERERERDVATTLPSAPTRAQAVAATPVQKQKQNQKQKQDEANDLEKEDPFADQASLSLSRSNSSGTMRSVTSDPRPLRGAIDNDIANPLPTYSRAGMMKDPPDTRSQSYGTTDNNIRSHPGGLTNNPPTVVILDRTQQPRPTTPQRPAAVPSPSPSFPPRQSIPVPVSTSSSISPSSRSTHPAPAHPDTTDTTPASQYFPLSMPMTLPIPKPMPLPLHVPLHSPNSYSDIDPTSAIESPRSQYQPRMRKSITPSESVSNAPWSPLPLPLPFPFPIDLMPPALRAPAPAAAFINSRWSQNSSSINGRTTTLTNMDKGNIHGLGRTN</sequence>
<dbReference type="STRING" id="1182541.W9YNI2"/>
<feature type="compositionally biased region" description="Basic and acidic residues" evidence="1">
    <location>
        <begin position="260"/>
        <end position="273"/>
    </location>
</feature>
<comment type="caution">
    <text evidence="3">The sequence shown here is derived from an EMBL/GenBank/DDBJ whole genome shotgun (WGS) entry which is preliminary data.</text>
</comment>
<dbReference type="OrthoDB" id="4161547at2759"/>
<feature type="compositionally biased region" description="Polar residues" evidence="1">
    <location>
        <begin position="565"/>
        <end position="579"/>
    </location>
</feature>
<feature type="compositionally biased region" description="Low complexity" evidence="1">
    <location>
        <begin position="400"/>
        <end position="414"/>
    </location>
</feature>
<proteinExistence type="predicted"/>
<protein>
    <submittedName>
        <fullName evidence="3">Uncharacterized protein</fullName>
    </submittedName>
</protein>
<keyword evidence="4" id="KW-1185">Reference proteome</keyword>
<feature type="compositionally biased region" description="Polar residues" evidence="1">
    <location>
        <begin position="369"/>
        <end position="393"/>
    </location>
</feature>
<dbReference type="AlphaFoldDB" id="W9YNI2"/>
<feature type="compositionally biased region" description="Basic and acidic residues" evidence="1">
    <location>
        <begin position="301"/>
        <end position="314"/>
    </location>
</feature>
<dbReference type="HOGENOM" id="CLU_033250_0_0_1"/>
<dbReference type="RefSeq" id="XP_007723434.1">
    <property type="nucleotide sequence ID" value="XM_007725244.1"/>
</dbReference>
<name>W9YNI2_9EURO</name>
<gene>
    <name evidence="3" type="ORF">A1O1_04350</name>
</gene>
<feature type="region of interest" description="Disordered" evidence="1">
    <location>
        <begin position="246"/>
        <end position="463"/>
    </location>
</feature>
<dbReference type="Proteomes" id="UP000019484">
    <property type="component" value="Unassembled WGS sequence"/>
</dbReference>
<keyword evidence="2" id="KW-0472">Membrane</keyword>
<accession>W9YNI2</accession>
<evidence type="ECO:0000313" key="4">
    <source>
        <dbReference type="Proteomes" id="UP000019484"/>
    </source>
</evidence>
<feature type="region of interest" description="Disordered" evidence="1">
    <location>
        <begin position="565"/>
        <end position="590"/>
    </location>
</feature>
<keyword evidence="2" id="KW-1133">Transmembrane helix</keyword>
<feature type="region of interest" description="Disordered" evidence="1">
    <location>
        <begin position="208"/>
        <end position="232"/>
    </location>
</feature>
<feature type="compositionally biased region" description="Low complexity" evidence="1">
    <location>
        <begin position="320"/>
        <end position="329"/>
    </location>
</feature>
<feature type="region of interest" description="Disordered" evidence="1">
    <location>
        <begin position="1"/>
        <end position="141"/>
    </location>
</feature>
<evidence type="ECO:0000313" key="3">
    <source>
        <dbReference type="EMBL" id="EXJ91240.1"/>
    </source>
</evidence>
<feature type="compositionally biased region" description="Polar residues" evidence="1">
    <location>
        <begin position="100"/>
        <end position="119"/>
    </location>
</feature>
<feature type="compositionally biased region" description="Acidic residues" evidence="1">
    <location>
        <begin position="45"/>
        <end position="67"/>
    </location>
</feature>
<reference evidence="3 4" key="1">
    <citation type="submission" date="2013-03" db="EMBL/GenBank/DDBJ databases">
        <title>The Genome Sequence of Capronia coronata CBS 617.96.</title>
        <authorList>
            <consortium name="The Broad Institute Genomics Platform"/>
            <person name="Cuomo C."/>
            <person name="de Hoog S."/>
            <person name="Gorbushina A."/>
            <person name="Walker B."/>
            <person name="Young S.K."/>
            <person name="Zeng Q."/>
            <person name="Gargeya S."/>
            <person name="Fitzgerald M."/>
            <person name="Haas B."/>
            <person name="Abouelleil A."/>
            <person name="Allen A.W."/>
            <person name="Alvarado L."/>
            <person name="Arachchi H.M."/>
            <person name="Berlin A.M."/>
            <person name="Chapman S.B."/>
            <person name="Gainer-Dewar J."/>
            <person name="Goldberg J."/>
            <person name="Griggs A."/>
            <person name="Gujja S."/>
            <person name="Hansen M."/>
            <person name="Howarth C."/>
            <person name="Imamovic A."/>
            <person name="Ireland A."/>
            <person name="Larimer J."/>
            <person name="McCowan C."/>
            <person name="Murphy C."/>
            <person name="Pearson M."/>
            <person name="Poon T.W."/>
            <person name="Priest M."/>
            <person name="Roberts A."/>
            <person name="Saif S."/>
            <person name="Shea T."/>
            <person name="Sisk P."/>
            <person name="Sykes S."/>
            <person name="Wortman J."/>
            <person name="Nusbaum C."/>
            <person name="Birren B."/>
        </authorList>
    </citation>
    <scope>NUCLEOTIDE SEQUENCE [LARGE SCALE GENOMIC DNA]</scope>
    <source>
        <strain evidence="3 4">CBS 617.96</strain>
    </source>
</reference>
<feature type="compositionally biased region" description="Low complexity" evidence="1">
    <location>
        <begin position="83"/>
        <end position="94"/>
    </location>
</feature>
<dbReference type="GeneID" id="19159233"/>
<evidence type="ECO:0000256" key="2">
    <source>
        <dbReference type="SAM" id="Phobius"/>
    </source>
</evidence>
<feature type="compositionally biased region" description="Low complexity" evidence="1">
    <location>
        <begin position="120"/>
        <end position="137"/>
    </location>
</feature>
<feature type="transmembrane region" description="Helical" evidence="2">
    <location>
        <begin position="167"/>
        <end position="191"/>
    </location>
</feature>